<dbReference type="AlphaFoldDB" id="A0A017T6D7"/>
<reference evidence="1 2" key="1">
    <citation type="submission" date="2013-05" db="EMBL/GenBank/DDBJ databases">
        <title>Genome assembly of Chondromyces apiculatus DSM 436.</title>
        <authorList>
            <person name="Sharma G."/>
            <person name="Khatri I."/>
            <person name="Kaur C."/>
            <person name="Mayilraj S."/>
            <person name="Subramanian S."/>
        </authorList>
    </citation>
    <scope>NUCLEOTIDE SEQUENCE [LARGE SCALE GENOMIC DNA]</scope>
    <source>
        <strain evidence="1 2">DSM 436</strain>
    </source>
</reference>
<dbReference type="EMBL" id="ASRX01000029">
    <property type="protein sequence ID" value="EYF04838.1"/>
    <property type="molecule type" value="Genomic_DNA"/>
</dbReference>
<protein>
    <submittedName>
        <fullName evidence="1">Uncharacterized protein</fullName>
    </submittedName>
</protein>
<keyword evidence="2" id="KW-1185">Reference proteome</keyword>
<dbReference type="Proteomes" id="UP000019678">
    <property type="component" value="Unassembled WGS sequence"/>
</dbReference>
<evidence type="ECO:0000313" key="2">
    <source>
        <dbReference type="Proteomes" id="UP000019678"/>
    </source>
</evidence>
<gene>
    <name evidence="1" type="ORF">CAP_3864</name>
</gene>
<dbReference type="STRING" id="1192034.CAP_3864"/>
<organism evidence="1 2">
    <name type="scientific">Chondromyces apiculatus DSM 436</name>
    <dbReference type="NCBI Taxonomy" id="1192034"/>
    <lineage>
        <taxon>Bacteria</taxon>
        <taxon>Pseudomonadati</taxon>
        <taxon>Myxococcota</taxon>
        <taxon>Polyangia</taxon>
        <taxon>Polyangiales</taxon>
        <taxon>Polyangiaceae</taxon>
        <taxon>Chondromyces</taxon>
    </lineage>
</organism>
<accession>A0A017T6D7</accession>
<name>A0A017T6D7_9BACT</name>
<proteinExistence type="predicted"/>
<evidence type="ECO:0000313" key="1">
    <source>
        <dbReference type="EMBL" id="EYF04838.1"/>
    </source>
</evidence>
<sequence>MPMNQKSISEELEDLRNALAAVILDCNFPHTAPQCLLSMVNAGELDIAFENLLSNISDFRELAQSEELRERLAAIRKRLDLLPRLYR</sequence>
<comment type="caution">
    <text evidence="1">The sequence shown here is derived from an EMBL/GenBank/DDBJ whole genome shotgun (WGS) entry which is preliminary data.</text>
</comment>